<dbReference type="GO" id="GO:0016747">
    <property type="term" value="F:acyltransferase activity, transferring groups other than amino-acyl groups"/>
    <property type="evidence" value="ECO:0007669"/>
    <property type="project" value="InterPro"/>
</dbReference>
<dbReference type="InterPro" id="IPR002656">
    <property type="entry name" value="Acyl_transf_3_dom"/>
</dbReference>
<feature type="transmembrane region" description="Helical" evidence="1">
    <location>
        <begin position="74"/>
        <end position="94"/>
    </location>
</feature>
<evidence type="ECO:0000259" key="2">
    <source>
        <dbReference type="Pfam" id="PF01757"/>
    </source>
</evidence>
<evidence type="ECO:0000313" key="5">
    <source>
        <dbReference type="Proteomes" id="UP000243589"/>
    </source>
</evidence>
<comment type="caution">
    <text evidence="4">The sequence shown here is derived from an EMBL/GenBank/DDBJ whole genome shotgun (WGS) entry which is preliminary data.</text>
</comment>
<proteinExistence type="predicted"/>
<protein>
    <submittedName>
        <fullName evidence="4">O-acetyltransferase OatA</fullName>
        <ecNumber evidence="4">2.3.1.-</ecNumber>
    </submittedName>
</protein>
<evidence type="ECO:0000259" key="3">
    <source>
        <dbReference type="Pfam" id="PF19040"/>
    </source>
</evidence>
<dbReference type="PANTHER" id="PTHR23028">
    <property type="entry name" value="ACETYLTRANSFERASE"/>
    <property type="match status" value="1"/>
</dbReference>
<dbReference type="Proteomes" id="UP000243589">
    <property type="component" value="Unassembled WGS sequence"/>
</dbReference>
<feature type="transmembrane region" description="Helical" evidence="1">
    <location>
        <begin position="201"/>
        <end position="222"/>
    </location>
</feature>
<feature type="transmembrane region" description="Helical" evidence="1">
    <location>
        <begin position="285"/>
        <end position="303"/>
    </location>
</feature>
<feature type="transmembrane region" description="Helical" evidence="1">
    <location>
        <begin position="393"/>
        <end position="412"/>
    </location>
</feature>
<keyword evidence="4" id="KW-0808">Transferase</keyword>
<feature type="transmembrane region" description="Helical" evidence="1">
    <location>
        <begin position="148"/>
        <end position="167"/>
    </location>
</feature>
<gene>
    <name evidence="4" type="primary">oatA_2</name>
    <name evidence="4" type="ORF">Bravens_00760</name>
</gene>
<feature type="transmembrane region" description="Helical" evidence="1">
    <location>
        <begin position="9"/>
        <end position="26"/>
    </location>
</feature>
<keyword evidence="1" id="KW-0812">Transmembrane</keyword>
<feature type="transmembrane region" description="Helical" evidence="1">
    <location>
        <begin position="324"/>
        <end position="344"/>
    </location>
</feature>
<dbReference type="GO" id="GO:0016020">
    <property type="term" value="C:membrane"/>
    <property type="evidence" value="ECO:0007669"/>
    <property type="project" value="TreeGrafter"/>
</dbReference>
<dbReference type="AlphaFoldDB" id="A0A150HAN2"/>
<feature type="transmembrane region" description="Helical" evidence="1">
    <location>
        <begin position="261"/>
        <end position="279"/>
    </location>
</feature>
<keyword evidence="5" id="KW-1185">Reference proteome</keyword>
<accession>A0A150HAN2</accession>
<feature type="domain" description="SGNH" evidence="3">
    <location>
        <begin position="496"/>
        <end position="724"/>
    </location>
</feature>
<evidence type="ECO:0000256" key="1">
    <source>
        <dbReference type="SAM" id="Phobius"/>
    </source>
</evidence>
<name>A0A150HAN2_9MICO</name>
<dbReference type="PATRIC" id="fig|479117.4.peg.761"/>
<dbReference type="EC" id="2.3.1.-" evidence="4"/>
<sequence length="734" mass="80816">MHRRFRPEIQMLRALAVVTVVVYHINPDFLPGGFVGVDVFFVISGFLITAHMLREAERTQTVNLLTFWANRARRILPAATVAIVITALASLYFLPRSSLSQAAIEGLSSAFYVQNWALAINSVDYLGAQNSPSPFQHFWSLSIEEQFYIMWPLAVILAVWIAGRAVARHSRGAVPGALRKIGTGGAHHVSPEQQFHRTFRVVVGVLFAIIILVSFVWSAVLVGSGDPTAYFVTQSRIWELGAGGLLAVVMVDTERFPRLRTVMALTGIAAILVACIFYTGTTPAFPGVSALLPVLGTMAVIAAGRTQGLGSLTPIVDLKAVQKIGNWSYSLYLWHFPLVVFFTAQFERHANTIEGTGLLVFALALAYLSFNFVEEPLRRNEMFKKRRWLTVEAAAVSMVVAAVVALVPQWAVNREYERVPEAQEKYDTVADDQATQKPEDGEPLFGARAISDPLESLDLPMHAEGQKDYFPKAVDLIEDRPKFPEKCHPYPNKKESDTIRGCTVLNPEGSKELAVVGDSHAAQWVPGLEKALEGADWKLQVYAKNACGLNTTPRNYKNEGLNCVEPVKKLVKHLVDEKPDKVLIANLDVDDYDVEAAEEEGLAESDVVGYDGYIETLKPLKDAGIDVVAFGDTPVPPFNMADCMGLNEADPAECNFKREDPKPDGADLALKKAAEDLDIRRWDPTPYFCGQSTTCPAVVGSVVVYRDQDHISASYSETLADYVAKALKIETDKK</sequence>
<dbReference type="Pfam" id="PF19040">
    <property type="entry name" value="SGNH"/>
    <property type="match status" value="1"/>
</dbReference>
<reference evidence="4 5" key="1">
    <citation type="submission" date="2016-01" db="EMBL/GenBank/DDBJ databases">
        <title>Use of Whole Genome Sequencing to ascertain that Brevibacterium massiliense (Roux, Raoult 2009) is a later heterotypic synonym of Brevibacterium ravenspurgense (Mages 2008).</title>
        <authorList>
            <person name="Bernier A.-M."/>
            <person name="Burdz T."/>
            <person name="Huynh C."/>
            <person name="Pachecho A.L."/>
            <person name="Wiebe D."/>
            <person name="Bonner C."/>
            <person name="Bernard K."/>
        </authorList>
    </citation>
    <scope>NUCLEOTIDE SEQUENCE [LARGE SCALE GENOMIC DNA]</scope>
    <source>
        <strain evidence="4 5">CCUG56047</strain>
    </source>
</reference>
<dbReference type="Pfam" id="PF01757">
    <property type="entry name" value="Acyl_transf_3"/>
    <property type="match status" value="1"/>
</dbReference>
<keyword evidence="1" id="KW-0472">Membrane</keyword>
<feature type="transmembrane region" description="Helical" evidence="1">
    <location>
        <begin position="32"/>
        <end position="53"/>
    </location>
</feature>
<feature type="transmembrane region" description="Helical" evidence="1">
    <location>
        <begin position="356"/>
        <end position="373"/>
    </location>
</feature>
<dbReference type="RefSeq" id="WP_082791009.1">
    <property type="nucleotide sequence ID" value="NZ_LQQC01000008.1"/>
</dbReference>
<keyword evidence="4" id="KW-0012">Acyltransferase</keyword>
<dbReference type="InterPro" id="IPR043968">
    <property type="entry name" value="SGNH"/>
</dbReference>
<keyword evidence="1" id="KW-1133">Transmembrane helix</keyword>
<dbReference type="InterPro" id="IPR050879">
    <property type="entry name" value="Acyltransferase_3"/>
</dbReference>
<dbReference type="EMBL" id="LQQC01000008">
    <property type="protein sequence ID" value="KXZ58888.1"/>
    <property type="molecule type" value="Genomic_DNA"/>
</dbReference>
<organism evidence="4 5">
    <name type="scientific">Brevibacterium ravenspurgense</name>
    <dbReference type="NCBI Taxonomy" id="479117"/>
    <lineage>
        <taxon>Bacteria</taxon>
        <taxon>Bacillati</taxon>
        <taxon>Actinomycetota</taxon>
        <taxon>Actinomycetes</taxon>
        <taxon>Micrococcales</taxon>
        <taxon>Brevibacteriaceae</taxon>
        <taxon>Brevibacterium</taxon>
    </lineage>
</organism>
<feature type="domain" description="Acyltransferase 3" evidence="2">
    <location>
        <begin position="8"/>
        <end position="368"/>
    </location>
</feature>
<dbReference type="PANTHER" id="PTHR23028:SF53">
    <property type="entry name" value="ACYL_TRANSF_3 DOMAIN-CONTAINING PROTEIN"/>
    <property type="match status" value="1"/>
</dbReference>
<dbReference type="GO" id="GO:0009103">
    <property type="term" value="P:lipopolysaccharide biosynthetic process"/>
    <property type="evidence" value="ECO:0007669"/>
    <property type="project" value="TreeGrafter"/>
</dbReference>
<evidence type="ECO:0000313" key="4">
    <source>
        <dbReference type="EMBL" id="KXZ58888.1"/>
    </source>
</evidence>
<feature type="transmembrane region" description="Helical" evidence="1">
    <location>
        <begin position="228"/>
        <end position="249"/>
    </location>
</feature>